<proteinExistence type="predicted"/>
<dbReference type="HOGENOM" id="CLU_2494675_0_0_7"/>
<dbReference type="Proteomes" id="UP000002402">
    <property type="component" value="Chromosome"/>
</dbReference>
<evidence type="ECO:0000256" key="1">
    <source>
        <dbReference type="SAM" id="MobiDB-lite"/>
    </source>
</evidence>
<gene>
    <name evidence="2" type="ordered locus">MXAN_5725</name>
</gene>
<dbReference type="EMBL" id="CP000113">
    <property type="protein sequence ID" value="ABF91781.1"/>
    <property type="molecule type" value="Genomic_DNA"/>
</dbReference>
<sequence length="86" mass="9685">MRSRESIGVSVPVEKLLYGRQKPRPRRGGRVMQQQPKKQAFPSNGMRGLEAPRKAAVRPIGMQEMGPTLYEQLRRALVELTPVSSN</sequence>
<dbReference type="STRING" id="246197.MXAN_5725"/>
<evidence type="ECO:0000313" key="3">
    <source>
        <dbReference type="Proteomes" id="UP000002402"/>
    </source>
</evidence>
<organism evidence="2 3">
    <name type="scientific">Myxococcus xanthus (strain DK1622)</name>
    <dbReference type="NCBI Taxonomy" id="246197"/>
    <lineage>
        <taxon>Bacteria</taxon>
        <taxon>Pseudomonadati</taxon>
        <taxon>Myxococcota</taxon>
        <taxon>Myxococcia</taxon>
        <taxon>Myxococcales</taxon>
        <taxon>Cystobacterineae</taxon>
        <taxon>Myxococcaceae</taxon>
        <taxon>Myxococcus</taxon>
    </lineage>
</organism>
<name>Q1D0G0_MYXXD</name>
<keyword evidence="3" id="KW-1185">Reference proteome</keyword>
<accession>Q1D0G0</accession>
<dbReference type="KEGG" id="mxa:MXAN_5725"/>
<protein>
    <submittedName>
        <fullName evidence="2">Uncharacterized protein</fullName>
    </submittedName>
</protein>
<reference evidence="2 3" key="1">
    <citation type="journal article" date="2006" name="Proc. Natl. Acad. Sci. U.S.A.">
        <title>Evolution of sensory complexity recorded in a myxobacterial genome.</title>
        <authorList>
            <person name="Goldman B.S."/>
            <person name="Nierman W.C."/>
            <person name="Kaiser D."/>
            <person name="Slater S.C."/>
            <person name="Durkin A.S."/>
            <person name="Eisen J.A."/>
            <person name="Ronning C.M."/>
            <person name="Barbazuk W.B."/>
            <person name="Blanchard M."/>
            <person name="Field C."/>
            <person name="Halling C."/>
            <person name="Hinkle G."/>
            <person name="Iartchuk O."/>
            <person name="Kim H.S."/>
            <person name="Mackenzie C."/>
            <person name="Madupu R."/>
            <person name="Miller N."/>
            <person name="Shvartsbeyn A."/>
            <person name="Sullivan S.A."/>
            <person name="Vaudin M."/>
            <person name="Wiegand R."/>
            <person name="Kaplan H.B."/>
        </authorList>
    </citation>
    <scope>NUCLEOTIDE SEQUENCE [LARGE SCALE GENOMIC DNA]</scope>
    <source>
        <strain evidence="3">DK1622</strain>
    </source>
</reference>
<evidence type="ECO:0000313" key="2">
    <source>
        <dbReference type="EMBL" id="ABF91781.1"/>
    </source>
</evidence>
<feature type="region of interest" description="Disordered" evidence="1">
    <location>
        <begin position="21"/>
        <end position="51"/>
    </location>
</feature>
<dbReference type="EnsemblBacteria" id="ABF91781">
    <property type="protein sequence ID" value="ABF91781"/>
    <property type="gene ID" value="MXAN_5725"/>
</dbReference>
<dbReference type="AlphaFoldDB" id="Q1D0G0"/>